<accession>A0A162C0R9</accession>
<proteinExistence type="predicted"/>
<name>A0A162C0R9_9CRUS</name>
<reference evidence="2 3" key="1">
    <citation type="submission" date="2016-03" db="EMBL/GenBank/DDBJ databases">
        <title>EvidentialGene: Evidence-directed Construction of Genes on Genomes.</title>
        <authorList>
            <person name="Gilbert D.G."/>
            <person name="Choi J.-H."/>
            <person name="Mockaitis K."/>
            <person name="Colbourne J."/>
            <person name="Pfrender M."/>
        </authorList>
    </citation>
    <scope>NUCLEOTIDE SEQUENCE [LARGE SCALE GENOMIC DNA]</scope>
    <source>
        <strain evidence="2 3">Xinb3</strain>
        <tissue evidence="2">Complete organism</tissue>
    </source>
</reference>
<sequence length="96" mass="10269">MSRPNLANKSLISSAIQTSAAMEIEETSFKRKTSTETHSPRPGPLRLSDLFDQPCSGALVIIQFVSEPNSFTQLGISEKILFMSALTGAVGQVKAG</sequence>
<comment type="caution">
    <text evidence="2">The sequence shown here is derived from an EMBL/GenBank/DDBJ whole genome shotgun (WGS) entry which is preliminary data.</text>
</comment>
<evidence type="ECO:0000313" key="3">
    <source>
        <dbReference type="Proteomes" id="UP000076858"/>
    </source>
</evidence>
<dbReference type="OrthoDB" id="3039988at2759"/>
<feature type="non-terminal residue" evidence="2">
    <location>
        <position position="96"/>
    </location>
</feature>
<dbReference type="AlphaFoldDB" id="A0A162C0R9"/>
<gene>
    <name evidence="2" type="ORF">APZ42_004385</name>
</gene>
<evidence type="ECO:0000256" key="1">
    <source>
        <dbReference type="SAM" id="MobiDB-lite"/>
    </source>
</evidence>
<protein>
    <submittedName>
        <fullName evidence="2">Uncharacterized protein</fullName>
    </submittedName>
</protein>
<dbReference type="EMBL" id="LRGB01013010">
    <property type="protein sequence ID" value="KZR99660.1"/>
    <property type="molecule type" value="Genomic_DNA"/>
</dbReference>
<feature type="compositionally biased region" description="Basic and acidic residues" evidence="1">
    <location>
        <begin position="27"/>
        <end position="39"/>
    </location>
</feature>
<keyword evidence="3" id="KW-1185">Reference proteome</keyword>
<organism evidence="2 3">
    <name type="scientific">Daphnia magna</name>
    <dbReference type="NCBI Taxonomy" id="35525"/>
    <lineage>
        <taxon>Eukaryota</taxon>
        <taxon>Metazoa</taxon>
        <taxon>Ecdysozoa</taxon>
        <taxon>Arthropoda</taxon>
        <taxon>Crustacea</taxon>
        <taxon>Branchiopoda</taxon>
        <taxon>Diplostraca</taxon>
        <taxon>Cladocera</taxon>
        <taxon>Anomopoda</taxon>
        <taxon>Daphniidae</taxon>
        <taxon>Daphnia</taxon>
    </lineage>
</organism>
<feature type="region of interest" description="Disordered" evidence="1">
    <location>
        <begin position="26"/>
        <end position="47"/>
    </location>
</feature>
<evidence type="ECO:0000313" key="2">
    <source>
        <dbReference type="EMBL" id="KZR99660.1"/>
    </source>
</evidence>
<dbReference type="Proteomes" id="UP000076858">
    <property type="component" value="Unassembled WGS sequence"/>
</dbReference>